<evidence type="ECO:0000256" key="2">
    <source>
        <dbReference type="ARBA" id="ARBA00005642"/>
    </source>
</evidence>
<evidence type="ECO:0000259" key="6">
    <source>
        <dbReference type="Pfam" id="PF01509"/>
    </source>
</evidence>
<organism evidence="8 9">
    <name type="scientific">[Clostridium] aminophilum</name>
    <dbReference type="NCBI Taxonomy" id="1526"/>
    <lineage>
        <taxon>Bacteria</taxon>
        <taxon>Bacillati</taxon>
        <taxon>Bacillota</taxon>
        <taxon>Clostridia</taxon>
        <taxon>Lachnospirales</taxon>
        <taxon>Lachnospiraceae</taxon>
    </lineage>
</organism>
<dbReference type="GO" id="GO:0031119">
    <property type="term" value="P:tRNA pseudouridine synthesis"/>
    <property type="evidence" value="ECO:0007669"/>
    <property type="project" value="UniProtKB-UniRule"/>
</dbReference>
<evidence type="ECO:0000313" key="8">
    <source>
        <dbReference type="EMBL" id="SET92759.1"/>
    </source>
</evidence>
<dbReference type="InterPro" id="IPR014780">
    <property type="entry name" value="tRNA_psdUridine_synth_TruB"/>
</dbReference>
<dbReference type="HAMAP" id="MF_01080">
    <property type="entry name" value="TruB_bact"/>
    <property type="match status" value="1"/>
</dbReference>
<evidence type="ECO:0000256" key="5">
    <source>
        <dbReference type="HAMAP-Rule" id="MF_01080"/>
    </source>
</evidence>
<dbReference type="InterPro" id="IPR020103">
    <property type="entry name" value="PsdUridine_synth_cat_dom_sf"/>
</dbReference>
<dbReference type="EC" id="5.4.99.25" evidence="5"/>
<comment type="similarity">
    <text evidence="2 5">Belongs to the pseudouridine synthase TruB family. Type 1 subfamily.</text>
</comment>
<keyword evidence="9" id="KW-1185">Reference proteome</keyword>
<name>A0A1I0I885_9FIRM</name>
<dbReference type="InterPro" id="IPR032819">
    <property type="entry name" value="TruB_C"/>
</dbReference>
<gene>
    <name evidence="5" type="primary">truB</name>
    <name evidence="8" type="ORF">SAMN04487771_10718</name>
</gene>
<evidence type="ECO:0000313" key="9">
    <source>
        <dbReference type="Proteomes" id="UP000199820"/>
    </source>
</evidence>
<dbReference type="AlphaFoldDB" id="A0A1I0I885"/>
<dbReference type="eggNOG" id="COG0130">
    <property type="taxonomic scope" value="Bacteria"/>
</dbReference>
<dbReference type="GO" id="GO:1990481">
    <property type="term" value="P:mRNA pseudouridine synthesis"/>
    <property type="evidence" value="ECO:0007669"/>
    <property type="project" value="TreeGrafter"/>
</dbReference>
<dbReference type="CDD" id="cd02573">
    <property type="entry name" value="PseudoU_synth_EcTruB"/>
    <property type="match status" value="1"/>
</dbReference>
<dbReference type="SUPFAM" id="SSF55120">
    <property type="entry name" value="Pseudouridine synthase"/>
    <property type="match status" value="1"/>
</dbReference>
<feature type="domain" description="Pseudouridine synthase II N-terminal" evidence="6">
    <location>
        <begin position="24"/>
        <end position="179"/>
    </location>
</feature>
<proteinExistence type="inferred from homology"/>
<dbReference type="Pfam" id="PF16198">
    <property type="entry name" value="TruB_C_2"/>
    <property type="match status" value="1"/>
</dbReference>
<evidence type="ECO:0000256" key="4">
    <source>
        <dbReference type="ARBA" id="ARBA00023235"/>
    </source>
</evidence>
<dbReference type="NCBIfam" id="TIGR00431">
    <property type="entry name" value="TruB"/>
    <property type="match status" value="1"/>
</dbReference>
<dbReference type="PANTHER" id="PTHR13767:SF2">
    <property type="entry name" value="PSEUDOURIDYLATE SYNTHASE TRUB1"/>
    <property type="match status" value="1"/>
</dbReference>
<dbReference type="Pfam" id="PF01509">
    <property type="entry name" value="TruB_N"/>
    <property type="match status" value="1"/>
</dbReference>
<dbReference type="OrthoDB" id="9802309at2"/>
<reference evidence="8 9" key="1">
    <citation type="submission" date="2016-10" db="EMBL/GenBank/DDBJ databases">
        <authorList>
            <person name="de Groot N.N."/>
        </authorList>
    </citation>
    <scope>NUCLEOTIDE SEQUENCE [LARGE SCALE GENOMIC DNA]</scope>
    <source>
        <strain evidence="8 9">KH1P1</strain>
    </source>
</reference>
<comment type="catalytic activity">
    <reaction evidence="1 5">
        <text>uridine(55) in tRNA = pseudouridine(55) in tRNA</text>
        <dbReference type="Rhea" id="RHEA:42532"/>
        <dbReference type="Rhea" id="RHEA-COMP:10101"/>
        <dbReference type="Rhea" id="RHEA-COMP:10102"/>
        <dbReference type="ChEBI" id="CHEBI:65314"/>
        <dbReference type="ChEBI" id="CHEBI:65315"/>
        <dbReference type="EC" id="5.4.99.25"/>
    </reaction>
</comment>
<dbReference type="STRING" id="1526.SAMN02910262_00186"/>
<comment type="function">
    <text evidence="5">Responsible for synthesis of pseudouridine from uracil-55 in the psi GC loop of transfer RNAs.</text>
</comment>
<dbReference type="InterPro" id="IPR002501">
    <property type="entry name" value="PsdUridine_synth_N"/>
</dbReference>
<dbReference type="Gene3D" id="3.30.2350.10">
    <property type="entry name" value="Pseudouridine synthase"/>
    <property type="match status" value="1"/>
</dbReference>
<evidence type="ECO:0000256" key="1">
    <source>
        <dbReference type="ARBA" id="ARBA00000385"/>
    </source>
</evidence>
<feature type="active site" description="Nucleophile" evidence="5">
    <location>
        <position position="39"/>
    </location>
</feature>
<dbReference type="PANTHER" id="PTHR13767">
    <property type="entry name" value="TRNA-PSEUDOURIDINE SYNTHASE"/>
    <property type="match status" value="1"/>
</dbReference>
<keyword evidence="3 5" id="KW-0819">tRNA processing</keyword>
<accession>A0A1I0I885</accession>
<dbReference type="GO" id="GO:0160148">
    <property type="term" value="F:tRNA pseudouridine(55) synthase activity"/>
    <property type="evidence" value="ECO:0007669"/>
    <property type="project" value="UniProtKB-EC"/>
</dbReference>
<dbReference type="GO" id="GO:0003723">
    <property type="term" value="F:RNA binding"/>
    <property type="evidence" value="ECO:0007669"/>
    <property type="project" value="InterPro"/>
</dbReference>
<dbReference type="RefSeq" id="WP_074650537.1">
    <property type="nucleotide sequence ID" value="NZ_FOIL01000071.1"/>
</dbReference>
<evidence type="ECO:0000256" key="3">
    <source>
        <dbReference type="ARBA" id="ARBA00022694"/>
    </source>
</evidence>
<keyword evidence="4 5" id="KW-0413">Isomerase</keyword>
<sequence>MFDGVINIYKEPGFTSNDVVIKMRGILHMKKIGHTGTLDPAAEGVLPVCLGKATKLVSMLTDETHKTYQAVMLLGQVTDTQDTTGQVTASSDVDEMIRSGALTEEAVRNAALSFIGDYAQIPPMYSALKVNGKRLYELAREGKEVERAARPVHIYDLTVDSIALPRVTMTVTCSRGTYIRTLCHDIGEKLGCGGCMEHLLRTKVGNFAVDRAIRLGELETLAREGRAEEAVIPIDGILADLPAVCSENEILDRLLDNGNPFGAEFLDPTGYGDDAEVRMYDGQGRFIGVYGYRPDEKKWKAVRIFK</sequence>
<protein>
    <recommendedName>
        <fullName evidence="5">tRNA pseudouridine synthase B</fullName>
        <ecNumber evidence="5">5.4.99.25</ecNumber>
    </recommendedName>
    <alternativeName>
        <fullName evidence="5">tRNA pseudouridine(55) synthase</fullName>
        <shortName evidence="5">Psi55 synthase</shortName>
    </alternativeName>
    <alternativeName>
        <fullName evidence="5">tRNA pseudouridylate synthase</fullName>
    </alternativeName>
    <alternativeName>
        <fullName evidence="5">tRNA-uridine isomerase</fullName>
    </alternativeName>
</protein>
<dbReference type="EMBL" id="FOIL01000071">
    <property type="protein sequence ID" value="SET92759.1"/>
    <property type="molecule type" value="Genomic_DNA"/>
</dbReference>
<evidence type="ECO:0000259" key="7">
    <source>
        <dbReference type="Pfam" id="PF16198"/>
    </source>
</evidence>
<dbReference type="Proteomes" id="UP000199820">
    <property type="component" value="Unassembled WGS sequence"/>
</dbReference>
<feature type="domain" description="tRNA pseudouridylate synthase B C-terminal" evidence="7">
    <location>
        <begin position="180"/>
        <end position="235"/>
    </location>
</feature>